<keyword evidence="2" id="KW-0274">FAD</keyword>
<dbReference type="EMBL" id="KQ965731">
    <property type="protein sequence ID" value="KXS22148.1"/>
    <property type="molecule type" value="Genomic_DNA"/>
</dbReference>
<sequence length="245" mass="26887">MFFHSKHSSLLSLRVIIIGQVPLDSRFARVLQTRGAENVTVIERDVDRYHRPQGGSLDLHNESGQAALRAAGLHAEFMKLARPEGEGFSHNSIGPPAPLSAPLTGPPPTAPLTLPVFPALPMSVQSSTRSSSSTKSRSKGKVSVHVGPARASSSRGPLEEVNRLGSIHAPDARERLALRLTRLQFSREFGVEYLKDFIYMLGYWDLSDLSHHSVADMVRLANSGQISAVRDWFYSLPERVQALSD</sequence>
<dbReference type="AlphaFoldDB" id="A0A139AZH8"/>
<dbReference type="Proteomes" id="UP000070544">
    <property type="component" value="Unassembled WGS sequence"/>
</dbReference>
<organism evidence="6 7">
    <name type="scientific">Gonapodya prolifera (strain JEL478)</name>
    <name type="common">Monoblepharis prolifera</name>
    <dbReference type="NCBI Taxonomy" id="1344416"/>
    <lineage>
        <taxon>Eukaryota</taxon>
        <taxon>Fungi</taxon>
        <taxon>Fungi incertae sedis</taxon>
        <taxon>Chytridiomycota</taxon>
        <taxon>Chytridiomycota incertae sedis</taxon>
        <taxon>Monoblepharidomycetes</taxon>
        <taxon>Monoblepharidales</taxon>
        <taxon>Gonapodyaceae</taxon>
        <taxon>Gonapodya</taxon>
    </lineage>
</organism>
<feature type="compositionally biased region" description="Pro residues" evidence="5">
    <location>
        <begin position="95"/>
        <end position="110"/>
    </location>
</feature>
<evidence type="ECO:0000313" key="7">
    <source>
        <dbReference type="Proteomes" id="UP000070544"/>
    </source>
</evidence>
<evidence type="ECO:0000256" key="2">
    <source>
        <dbReference type="ARBA" id="ARBA00022827"/>
    </source>
</evidence>
<dbReference type="PANTHER" id="PTHR46972:SF1">
    <property type="entry name" value="FAD DEPENDENT OXIDOREDUCTASE DOMAIN-CONTAINING PROTEIN"/>
    <property type="match status" value="1"/>
</dbReference>
<evidence type="ECO:0000256" key="5">
    <source>
        <dbReference type="SAM" id="MobiDB-lite"/>
    </source>
</evidence>
<gene>
    <name evidence="6" type="ORF">M427DRAFT_26787</name>
</gene>
<name>A0A139AZH8_GONPJ</name>
<dbReference type="OrthoDB" id="655030at2759"/>
<dbReference type="GO" id="GO:0004497">
    <property type="term" value="F:monooxygenase activity"/>
    <property type="evidence" value="ECO:0007669"/>
    <property type="project" value="UniProtKB-KW"/>
</dbReference>
<feature type="compositionally biased region" description="Low complexity" evidence="5">
    <location>
        <begin position="111"/>
        <end position="135"/>
    </location>
</feature>
<evidence type="ECO:0000313" key="6">
    <source>
        <dbReference type="EMBL" id="KXS22148.1"/>
    </source>
</evidence>
<dbReference type="Gene3D" id="3.50.50.60">
    <property type="entry name" value="FAD/NAD(P)-binding domain"/>
    <property type="match status" value="1"/>
</dbReference>
<evidence type="ECO:0000256" key="3">
    <source>
        <dbReference type="ARBA" id="ARBA00023002"/>
    </source>
</evidence>
<evidence type="ECO:0000256" key="1">
    <source>
        <dbReference type="ARBA" id="ARBA00022630"/>
    </source>
</evidence>
<keyword evidence="1" id="KW-0285">Flavoprotein</keyword>
<dbReference type="STRING" id="1344416.A0A139AZH8"/>
<keyword evidence="4" id="KW-0503">Monooxygenase</keyword>
<protein>
    <recommendedName>
        <fullName evidence="8">FAD-binding domain-containing protein</fullName>
    </recommendedName>
</protein>
<dbReference type="InterPro" id="IPR036188">
    <property type="entry name" value="FAD/NAD-bd_sf"/>
</dbReference>
<dbReference type="PANTHER" id="PTHR46972">
    <property type="entry name" value="MONOOXYGENASE ASQM-RELATED"/>
    <property type="match status" value="1"/>
</dbReference>
<evidence type="ECO:0008006" key="8">
    <source>
        <dbReference type="Google" id="ProtNLM"/>
    </source>
</evidence>
<keyword evidence="7" id="KW-1185">Reference proteome</keyword>
<keyword evidence="3" id="KW-0560">Oxidoreductase</keyword>
<proteinExistence type="predicted"/>
<evidence type="ECO:0000256" key="4">
    <source>
        <dbReference type="ARBA" id="ARBA00023033"/>
    </source>
</evidence>
<feature type="region of interest" description="Disordered" evidence="5">
    <location>
        <begin position="85"/>
        <end position="158"/>
    </location>
</feature>
<accession>A0A139AZH8</accession>
<reference evidence="6 7" key="1">
    <citation type="journal article" date="2015" name="Genome Biol. Evol.">
        <title>Phylogenomic analyses indicate that early fungi evolved digesting cell walls of algal ancestors of land plants.</title>
        <authorList>
            <person name="Chang Y."/>
            <person name="Wang S."/>
            <person name="Sekimoto S."/>
            <person name="Aerts A.L."/>
            <person name="Choi C."/>
            <person name="Clum A."/>
            <person name="LaButti K.M."/>
            <person name="Lindquist E.A."/>
            <person name="Yee Ngan C."/>
            <person name="Ohm R.A."/>
            <person name="Salamov A.A."/>
            <person name="Grigoriev I.V."/>
            <person name="Spatafora J.W."/>
            <person name="Berbee M.L."/>
        </authorList>
    </citation>
    <scope>NUCLEOTIDE SEQUENCE [LARGE SCALE GENOMIC DNA]</scope>
    <source>
        <strain evidence="6 7">JEL478</strain>
    </source>
</reference>